<comment type="function">
    <text evidence="6">Cell division inhibitor that blocks the formation of polar Z ring septums. Rapidly oscillates between the poles of the cell to destabilize FtsZ filaments that have formed before they mature into polar Z rings. Prevents FtsZ polymerization.</text>
</comment>
<organism evidence="9 10">
    <name type="scientific">Amphibacillus indicireducens</name>
    <dbReference type="NCBI Taxonomy" id="1076330"/>
    <lineage>
        <taxon>Bacteria</taxon>
        <taxon>Bacillati</taxon>
        <taxon>Bacillota</taxon>
        <taxon>Bacilli</taxon>
        <taxon>Bacillales</taxon>
        <taxon>Bacillaceae</taxon>
        <taxon>Amphibacillus</taxon>
    </lineage>
</organism>
<keyword evidence="3 6" id="KW-0717">Septation</keyword>
<evidence type="ECO:0000313" key="10">
    <source>
        <dbReference type="Proteomes" id="UP001501734"/>
    </source>
</evidence>
<dbReference type="Gene3D" id="2.160.20.70">
    <property type="match status" value="1"/>
</dbReference>
<dbReference type="InterPro" id="IPR005526">
    <property type="entry name" value="Septum_form_inhib_MinC_C"/>
</dbReference>
<evidence type="ECO:0000259" key="8">
    <source>
        <dbReference type="Pfam" id="PF22642"/>
    </source>
</evidence>
<protein>
    <recommendedName>
        <fullName evidence="6">Probable septum site-determining protein MinC</fullName>
    </recommendedName>
</protein>
<evidence type="ECO:0000256" key="1">
    <source>
        <dbReference type="ARBA" id="ARBA00006291"/>
    </source>
</evidence>
<dbReference type="InterPro" id="IPR055219">
    <property type="entry name" value="MinC_N_1"/>
</dbReference>
<dbReference type="Pfam" id="PF22642">
    <property type="entry name" value="MinC_N_1"/>
    <property type="match status" value="1"/>
</dbReference>
<dbReference type="Pfam" id="PF03775">
    <property type="entry name" value="MinC_C"/>
    <property type="match status" value="1"/>
</dbReference>
<comment type="caution">
    <text evidence="9">The sequence shown here is derived from an EMBL/GenBank/DDBJ whole genome shotgun (WGS) entry which is preliminary data.</text>
</comment>
<dbReference type="Gene3D" id="3.30.160.540">
    <property type="match status" value="1"/>
</dbReference>
<evidence type="ECO:0000256" key="6">
    <source>
        <dbReference type="HAMAP-Rule" id="MF_00267"/>
    </source>
</evidence>
<dbReference type="InterPro" id="IPR013033">
    <property type="entry name" value="MinC"/>
</dbReference>
<sequence>MIEKNHHIIIKGTRDGLTLYLDDSCSFDHLIVELDRVLSQDDLEAEDSLVRINIQLGYRHLHTDQEKILRDLIRKKKKLVVQNIESKVILKDEAIKWKEESDVRILAKTIRSGQEIEITGDLLLVGDVNPGGTVKATGNVFIMGNLNGIAHAGYQGNRDAVIMASYMNPVQLRIADLYSRSPDYETEGVYMECGYIDESNKIIIDRLQVVARKRPELNGFERSVLNG</sequence>
<dbReference type="NCBIfam" id="TIGR01222">
    <property type="entry name" value="minC"/>
    <property type="match status" value="1"/>
</dbReference>
<evidence type="ECO:0000259" key="7">
    <source>
        <dbReference type="Pfam" id="PF03775"/>
    </source>
</evidence>
<evidence type="ECO:0000256" key="2">
    <source>
        <dbReference type="ARBA" id="ARBA00022618"/>
    </source>
</evidence>
<name>A0ABP7VD03_9BACI</name>
<dbReference type="EMBL" id="BAABDL010000048">
    <property type="protein sequence ID" value="GAA4064586.1"/>
    <property type="molecule type" value="Genomic_DNA"/>
</dbReference>
<keyword evidence="2 6" id="KW-0132">Cell division</keyword>
<accession>A0ABP7VD03</accession>
<dbReference type="InterPro" id="IPR036145">
    <property type="entry name" value="MinC_C_sf"/>
</dbReference>
<dbReference type="InterPro" id="IPR016098">
    <property type="entry name" value="CAP/MinC_C"/>
</dbReference>
<dbReference type="PANTHER" id="PTHR34108">
    <property type="entry name" value="SEPTUM SITE-DETERMINING PROTEIN MINC"/>
    <property type="match status" value="1"/>
</dbReference>
<evidence type="ECO:0000313" key="9">
    <source>
        <dbReference type="EMBL" id="GAA4064586.1"/>
    </source>
</evidence>
<evidence type="ECO:0000256" key="5">
    <source>
        <dbReference type="ARBA" id="ARBA00046874"/>
    </source>
</evidence>
<reference evidence="10" key="1">
    <citation type="journal article" date="2019" name="Int. J. Syst. Evol. Microbiol.">
        <title>The Global Catalogue of Microorganisms (GCM) 10K type strain sequencing project: providing services to taxonomists for standard genome sequencing and annotation.</title>
        <authorList>
            <consortium name="The Broad Institute Genomics Platform"/>
            <consortium name="The Broad Institute Genome Sequencing Center for Infectious Disease"/>
            <person name="Wu L."/>
            <person name="Ma J."/>
        </authorList>
    </citation>
    <scope>NUCLEOTIDE SEQUENCE [LARGE SCALE GENOMIC DNA]</scope>
    <source>
        <strain evidence="10">JCM 17250</strain>
    </source>
</reference>
<feature type="domain" description="Septum formation inhibitor MinC C-terminal" evidence="7">
    <location>
        <begin position="106"/>
        <end position="204"/>
    </location>
</feature>
<dbReference type="Proteomes" id="UP001501734">
    <property type="component" value="Unassembled WGS sequence"/>
</dbReference>
<evidence type="ECO:0000256" key="3">
    <source>
        <dbReference type="ARBA" id="ARBA00023210"/>
    </source>
</evidence>
<comment type="subunit">
    <text evidence="5 6">Interacts with MinD and FtsZ.</text>
</comment>
<proteinExistence type="inferred from homology"/>
<dbReference type="PANTHER" id="PTHR34108:SF1">
    <property type="entry name" value="SEPTUM SITE-DETERMINING PROTEIN MINC"/>
    <property type="match status" value="1"/>
</dbReference>
<dbReference type="HAMAP" id="MF_00267">
    <property type="entry name" value="MinC"/>
    <property type="match status" value="1"/>
</dbReference>
<keyword evidence="4 6" id="KW-0131">Cell cycle</keyword>
<feature type="domain" description="Septum site-determining protein MinC N-terminal" evidence="8">
    <location>
        <begin position="8"/>
        <end position="84"/>
    </location>
</feature>
<dbReference type="SUPFAM" id="SSF63848">
    <property type="entry name" value="Cell-division inhibitor MinC, C-terminal domain"/>
    <property type="match status" value="1"/>
</dbReference>
<keyword evidence="10" id="KW-1185">Reference proteome</keyword>
<comment type="similarity">
    <text evidence="1 6">Belongs to the MinC family.</text>
</comment>
<evidence type="ECO:0000256" key="4">
    <source>
        <dbReference type="ARBA" id="ARBA00023306"/>
    </source>
</evidence>
<gene>
    <name evidence="6 9" type="primary">minC</name>
    <name evidence="9" type="ORF">GCM10022410_08910</name>
</gene>